<dbReference type="Pfam" id="PF00176">
    <property type="entry name" value="SNF2-rel_dom"/>
    <property type="match status" value="1"/>
</dbReference>
<dbReference type="PROSITE" id="PS51194">
    <property type="entry name" value="HELICASE_CTER"/>
    <property type="match status" value="1"/>
</dbReference>
<dbReference type="PANTHER" id="PTHR45626">
    <property type="entry name" value="TRANSCRIPTION TERMINATION FACTOR 2-RELATED"/>
    <property type="match status" value="1"/>
</dbReference>
<keyword evidence="5" id="KW-0479">Metal-binding</keyword>
<dbReference type="GO" id="GO:0006281">
    <property type="term" value="P:DNA repair"/>
    <property type="evidence" value="ECO:0007669"/>
    <property type="project" value="TreeGrafter"/>
</dbReference>
<feature type="domain" description="Helicase ATP-binding" evidence="8">
    <location>
        <begin position="71"/>
        <end position="266"/>
    </location>
</feature>
<dbReference type="InterPro" id="IPR049730">
    <property type="entry name" value="SNF2/RAD54-like_C"/>
</dbReference>
<dbReference type="Pfam" id="PF00271">
    <property type="entry name" value="Helicase_C"/>
    <property type="match status" value="1"/>
</dbReference>
<feature type="domain" description="Helicase C-terminal" evidence="9">
    <location>
        <begin position="533"/>
        <end position="696"/>
    </location>
</feature>
<evidence type="ECO:0000313" key="10">
    <source>
        <dbReference type="EMBL" id="QPB44542.1"/>
    </source>
</evidence>
<keyword evidence="2" id="KW-0378">Hydrolase</keyword>
<dbReference type="Proteomes" id="UP001162098">
    <property type="component" value="Segment"/>
</dbReference>
<name>A0A7S8BEP8_9VIRU</name>
<evidence type="ECO:0000256" key="2">
    <source>
        <dbReference type="ARBA" id="ARBA00022801"/>
    </source>
</evidence>
<keyword evidence="5" id="KW-0862">Zinc</keyword>
<keyword evidence="3 10" id="KW-0347">Helicase</keyword>
<evidence type="ECO:0000256" key="3">
    <source>
        <dbReference type="ARBA" id="ARBA00022806"/>
    </source>
</evidence>
<dbReference type="GO" id="GO:0005524">
    <property type="term" value="F:ATP binding"/>
    <property type="evidence" value="ECO:0007669"/>
    <property type="project" value="UniProtKB-KW"/>
</dbReference>
<keyword evidence="1" id="KW-0547">Nucleotide-binding</keyword>
<keyword evidence="11" id="KW-1185">Reference proteome</keyword>
<dbReference type="PROSITE" id="PS50089">
    <property type="entry name" value="ZF_RING_2"/>
    <property type="match status" value="1"/>
</dbReference>
<dbReference type="Pfam" id="PF13920">
    <property type="entry name" value="zf-C3HC4_3"/>
    <property type="match status" value="1"/>
</dbReference>
<keyword evidence="5" id="KW-0863">Zinc-finger</keyword>
<dbReference type="InterPro" id="IPR001650">
    <property type="entry name" value="Helicase_C-like"/>
</dbReference>
<evidence type="ECO:0000256" key="4">
    <source>
        <dbReference type="ARBA" id="ARBA00022840"/>
    </source>
</evidence>
<dbReference type="GO" id="GO:0008270">
    <property type="term" value="F:zinc ion binding"/>
    <property type="evidence" value="ECO:0007669"/>
    <property type="project" value="UniProtKB-KW"/>
</dbReference>
<evidence type="ECO:0000259" key="8">
    <source>
        <dbReference type="PROSITE" id="PS51192"/>
    </source>
</evidence>
<protein>
    <submittedName>
        <fullName evidence="10">DNA helicase</fullName>
    </submittedName>
</protein>
<reference evidence="10 11" key="1">
    <citation type="submission" date="2020-09" db="EMBL/GenBank/DDBJ databases">
        <authorList>
            <person name="Zhang R."/>
            <person name="Garcia K."/>
            <person name="Ogata H."/>
        </authorList>
    </citation>
    <scope>NUCLEOTIDE SEQUENCE [LARGE SCALE GENOMIC DNA]</scope>
    <source>
        <strain evidence="11">stheno</strain>
    </source>
</reference>
<dbReference type="GO" id="GO:0008094">
    <property type="term" value="F:ATP-dependent activity, acting on DNA"/>
    <property type="evidence" value="ECO:0007669"/>
    <property type="project" value="TreeGrafter"/>
</dbReference>
<organism evidence="10 11">
    <name type="scientific">Medusavirus stheno T3</name>
    <dbReference type="NCBI Taxonomy" id="3069717"/>
    <lineage>
        <taxon>Viruses</taxon>
        <taxon>Varidnaviria</taxon>
        <taxon>Bamfordvirae</taxon>
        <taxon>Nucleocytoviricota</taxon>
        <taxon>Megaviricetes</taxon>
        <taxon>Mamonoviridae</taxon>
        <taxon>Medusavirus</taxon>
        <taxon>Medusavirus sthenus</taxon>
    </lineage>
</organism>
<evidence type="ECO:0000313" key="11">
    <source>
        <dbReference type="Proteomes" id="UP001162098"/>
    </source>
</evidence>
<evidence type="ECO:0000259" key="7">
    <source>
        <dbReference type="PROSITE" id="PS50089"/>
    </source>
</evidence>
<dbReference type="EMBL" id="MW018138">
    <property type="protein sequence ID" value="QPB44542.1"/>
    <property type="molecule type" value="Genomic_DNA"/>
</dbReference>
<dbReference type="GO" id="GO:0016787">
    <property type="term" value="F:hydrolase activity"/>
    <property type="evidence" value="ECO:0007669"/>
    <property type="project" value="UniProtKB-KW"/>
</dbReference>
<evidence type="ECO:0000259" key="9">
    <source>
        <dbReference type="PROSITE" id="PS51194"/>
    </source>
</evidence>
<dbReference type="Gene3D" id="3.30.40.10">
    <property type="entry name" value="Zinc/RING finger domain, C3HC4 (zinc finger)"/>
    <property type="match status" value="1"/>
</dbReference>
<evidence type="ECO:0000256" key="5">
    <source>
        <dbReference type="PROSITE-ProRule" id="PRU00175"/>
    </source>
</evidence>
<dbReference type="InterPro" id="IPR013083">
    <property type="entry name" value="Znf_RING/FYVE/PHD"/>
</dbReference>
<dbReference type="SMART" id="SM00490">
    <property type="entry name" value="HELICc"/>
    <property type="match status" value="1"/>
</dbReference>
<dbReference type="KEGG" id="vg:80543738"/>
<sequence>MQIDSDVQQPACVDLTTEDDDSVIPIYDQGAGVVGPRLDAVHREMAEVLASGVRLKDQQARAIPWLTTREATDHLGCRGGLNFDAPGTGKTLLFVSLITLQKHRREQQTTPEAEKWWRRATLVVAPSVVVAEVWIQEMKTRIARDRRPSVLLYHGTNRARQYQASAATGWDVVVTTYGVLTAEHKKAIAGLSKVEREVAPLEEKSPLFYNYHRVVLDEAHQGRNAGTRLSRALLALKGDVRWVISATPVFNSLEDLVMPLRFLGVRPYADGSAEFKADIMSLASKDRKAALRRLHAILAPIAIRRNNDDLGLPPIRYKEVVLTPSDTQKAFCDALRSYCGVRVKELLKMAEAGHRDGAGRTYHRRPQAGNRRWTPNYNMSVLALITYVREAVCHPALVINSMKRLADIRGIKDDDDPEAEAEEKQPTDAITQEQMLKAIERLRTLSTDEGREDECCICMDAEATLLASPCGHGCCAACWDKIEYHSRGDGPTCPQCRQPVTSTAPRAELIKRMEAEIAPTKDVPEEKWDESCKVDYVVNKVRKHASREKIVIVSQWVRLLRVVSDKLLADGVLEDESQLVRLQGDISGEKRIESIERFQKDPDVRVCFLSLNSSSDGITLTAATRMYVLDPWWNASRDFQAVHRIHRIGQTRPVKIMAVYVGQTVEDQMRIIRASKGAIACATVGDGAPPEEFDWTKEAKLIFDIDDVPAATSGSRKRKLPPTCSLPGCVATTKQTAKGFDAQWRRDVLDEAANLTKRTHDRKQRTLTGGKMTKRQKRESDEKQSVDDVNNEIDAMLFVYETQNQEPLLPPPSTMSDTEYNAALDELNNLVSIHPLFAELLAPSDSVALSQRRTVITID</sequence>
<dbReference type="Gene3D" id="3.40.50.10810">
    <property type="entry name" value="Tandem AAA-ATPase domain"/>
    <property type="match status" value="1"/>
</dbReference>
<dbReference type="GO" id="GO:0004386">
    <property type="term" value="F:helicase activity"/>
    <property type="evidence" value="ECO:0007669"/>
    <property type="project" value="UniProtKB-KW"/>
</dbReference>
<feature type="domain" description="RING-type" evidence="7">
    <location>
        <begin position="455"/>
        <end position="497"/>
    </location>
</feature>
<dbReference type="SUPFAM" id="SSF57850">
    <property type="entry name" value="RING/U-box"/>
    <property type="match status" value="1"/>
</dbReference>
<dbReference type="SUPFAM" id="SSF52540">
    <property type="entry name" value="P-loop containing nucleoside triphosphate hydrolases"/>
    <property type="match status" value="2"/>
</dbReference>
<dbReference type="InterPro" id="IPR038718">
    <property type="entry name" value="SNF2-like_sf"/>
</dbReference>
<accession>A0A7S8BEP8</accession>
<dbReference type="PANTHER" id="PTHR45626:SF22">
    <property type="entry name" value="DNA REPAIR PROTEIN RAD5"/>
    <property type="match status" value="1"/>
</dbReference>
<dbReference type="InterPro" id="IPR000330">
    <property type="entry name" value="SNF2_N"/>
</dbReference>
<proteinExistence type="predicted"/>
<dbReference type="InterPro" id="IPR001841">
    <property type="entry name" value="Znf_RING"/>
</dbReference>
<dbReference type="CDD" id="cd18008">
    <property type="entry name" value="DEXDc_SHPRH-like"/>
    <property type="match status" value="1"/>
</dbReference>
<evidence type="ECO:0000256" key="1">
    <source>
        <dbReference type="ARBA" id="ARBA00022741"/>
    </source>
</evidence>
<dbReference type="SMART" id="SM00184">
    <property type="entry name" value="RING"/>
    <property type="match status" value="1"/>
</dbReference>
<dbReference type="InterPro" id="IPR014001">
    <property type="entry name" value="Helicase_ATP-bd"/>
</dbReference>
<keyword evidence="4" id="KW-0067">ATP-binding</keyword>
<dbReference type="Gene3D" id="3.40.50.300">
    <property type="entry name" value="P-loop containing nucleotide triphosphate hydrolases"/>
    <property type="match status" value="1"/>
</dbReference>
<evidence type="ECO:0000256" key="6">
    <source>
        <dbReference type="SAM" id="MobiDB-lite"/>
    </source>
</evidence>
<dbReference type="CDD" id="cd18793">
    <property type="entry name" value="SF2_C_SNF"/>
    <property type="match status" value="1"/>
</dbReference>
<dbReference type="SMART" id="SM00487">
    <property type="entry name" value="DEXDc"/>
    <property type="match status" value="1"/>
</dbReference>
<dbReference type="InterPro" id="IPR027417">
    <property type="entry name" value="P-loop_NTPase"/>
</dbReference>
<dbReference type="InterPro" id="IPR050628">
    <property type="entry name" value="SNF2_RAD54_helicase_TF"/>
</dbReference>
<feature type="region of interest" description="Disordered" evidence="6">
    <location>
        <begin position="757"/>
        <end position="787"/>
    </location>
</feature>
<dbReference type="PROSITE" id="PS51192">
    <property type="entry name" value="HELICASE_ATP_BIND_1"/>
    <property type="match status" value="1"/>
</dbReference>